<keyword evidence="6" id="KW-0808">Transferase</keyword>
<dbReference type="InterPro" id="IPR003660">
    <property type="entry name" value="HAMP_dom"/>
</dbReference>
<evidence type="ECO:0000313" key="17">
    <source>
        <dbReference type="EMBL" id="MFC7439789.1"/>
    </source>
</evidence>
<proteinExistence type="predicted"/>
<keyword evidence="12" id="KW-0902">Two-component regulatory system</keyword>
<feature type="transmembrane region" description="Helical" evidence="14">
    <location>
        <begin position="178"/>
        <end position="200"/>
    </location>
</feature>
<evidence type="ECO:0000256" key="7">
    <source>
        <dbReference type="ARBA" id="ARBA00022692"/>
    </source>
</evidence>
<evidence type="ECO:0000256" key="3">
    <source>
        <dbReference type="ARBA" id="ARBA00012438"/>
    </source>
</evidence>
<evidence type="ECO:0000256" key="13">
    <source>
        <dbReference type="ARBA" id="ARBA00023136"/>
    </source>
</evidence>
<accession>A0ABW2RFM2</accession>
<dbReference type="SUPFAM" id="SSF55874">
    <property type="entry name" value="ATPase domain of HSP90 chaperone/DNA topoisomerase II/histidine kinase"/>
    <property type="match status" value="1"/>
</dbReference>
<dbReference type="Pfam" id="PF00672">
    <property type="entry name" value="HAMP"/>
    <property type="match status" value="1"/>
</dbReference>
<organism evidence="17 18">
    <name type="scientific">Laceyella putida</name>
    <dbReference type="NCBI Taxonomy" id="110101"/>
    <lineage>
        <taxon>Bacteria</taxon>
        <taxon>Bacillati</taxon>
        <taxon>Bacillota</taxon>
        <taxon>Bacilli</taxon>
        <taxon>Bacillales</taxon>
        <taxon>Thermoactinomycetaceae</taxon>
        <taxon>Laceyella</taxon>
    </lineage>
</organism>
<dbReference type="InterPro" id="IPR005467">
    <property type="entry name" value="His_kinase_dom"/>
</dbReference>
<keyword evidence="9 17" id="KW-0418">Kinase</keyword>
<comment type="catalytic activity">
    <reaction evidence="1">
        <text>ATP + protein L-histidine = ADP + protein N-phospho-L-histidine.</text>
        <dbReference type="EC" id="2.7.13.3"/>
    </reaction>
</comment>
<dbReference type="Gene3D" id="6.10.340.10">
    <property type="match status" value="1"/>
</dbReference>
<dbReference type="InterPro" id="IPR036097">
    <property type="entry name" value="HisK_dim/P_sf"/>
</dbReference>
<evidence type="ECO:0000256" key="1">
    <source>
        <dbReference type="ARBA" id="ARBA00000085"/>
    </source>
</evidence>
<dbReference type="EC" id="2.7.13.3" evidence="3"/>
<keyword evidence="4" id="KW-1003">Cell membrane</keyword>
<dbReference type="Pfam" id="PF02518">
    <property type="entry name" value="HATPase_c"/>
    <property type="match status" value="1"/>
</dbReference>
<keyword evidence="18" id="KW-1185">Reference proteome</keyword>
<comment type="subcellular location">
    <subcellularLocation>
        <location evidence="2">Cell membrane</location>
        <topology evidence="2">Multi-pass membrane protein</topology>
    </subcellularLocation>
</comment>
<dbReference type="RefSeq" id="WP_379862972.1">
    <property type="nucleotide sequence ID" value="NZ_JBHTBW010000004.1"/>
</dbReference>
<evidence type="ECO:0000259" key="16">
    <source>
        <dbReference type="PROSITE" id="PS50885"/>
    </source>
</evidence>
<dbReference type="Pfam" id="PF00512">
    <property type="entry name" value="HisKA"/>
    <property type="match status" value="1"/>
</dbReference>
<keyword evidence="13 14" id="KW-0472">Membrane</keyword>
<keyword evidence="10" id="KW-0067">ATP-binding</keyword>
<dbReference type="Proteomes" id="UP001596500">
    <property type="component" value="Unassembled WGS sequence"/>
</dbReference>
<dbReference type="SUPFAM" id="SSF47384">
    <property type="entry name" value="Homodimeric domain of signal transducing histidine kinase"/>
    <property type="match status" value="1"/>
</dbReference>
<keyword evidence="11 14" id="KW-1133">Transmembrane helix</keyword>
<evidence type="ECO:0000256" key="14">
    <source>
        <dbReference type="SAM" id="Phobius"/>
    </source>
</evidence>
<dbReference type="InterPro" id="IPR004358">
    <property type="entry name" value="Sig_transdc_His_kin-like_C"/>
</dbReference>
<evidence type="ECO:0000313" key="18">
    <source>
        <dbReference type="Proteomes" id="UP001596500"/>
    </source>
</evidence>
<evidence type="ECO:0000256" key="12">
    <source>
        <dbReference type="ARBA" id="ARBA00023012"/>
    </source>
</evidence>
<dbReference type="PROSITE" id="PS50109">
    <property type="entry name" value="HIS_KIN"/>
    <property type="match status" value="1"/>
</dbReference>
<evidence type="ECO:0000256" key="2">
    <source>
        <dbReference type="ARBA" id="ARBA00004651"/>
    </source>
</evidence>
<dbReference type="InterPro" id="IPR003661">
    <property type="entry name" value="HisK_dim/P_dom"/>
</dbReference>
<sequence length="497" mass="56303">MKIASIRVRFLVSFTAIFIISLILLVFGVLVSMVAIAGDVTSASQFYTHYFAQKPLSAQEENLYLDLKYMAKKQPLLLEQQQVWMNLEKKRLASLKMGLVVRKENRVLYQSPSLKDKQLAQALPPYEPANLKVRDTLEINGQYYSFVKFDYDCPDQAEGSLYLLKKVNPFTELVRKSLPLFLIVLLILFVGSNGYIYYLVSRSVIRPLLRLEQAANRIKEGELDFHVRPVSHDEIGKVACAFEEMRSKLKDSVEQQGQIEQSRKEMISSISHDLKTPITSIIGYVEGIRDGVANTPDKINQYLMTISAKARYMDHLIDELALFSKLDLKQAPFTFKKIHLQAYLRDYLEERTVDLAKAGFHVRHEWPGTPIWVWADPEKLARVLENVLDNSVKYGDKEEKRLAVIVSGGDDKATIQIEDNGAGIDFPSISRVFERFYRAEPSRSSRTGGSGLGLAIAKQIVEGHGGRIWATSEKGQGTSIFFTLSVAGEQREKSVDH</sequence>
<dbReference type="SMART" id="SM00304">
    <property type="entry name" value="HAMP"/>
    <property type="match status" value="1"/>
</dbReference>
<dbReference type="CDD" id="cd06225">
    <property type="entry name" value="HAMP"/>
    <property type="match status" value="1"/>
</dbReference>
<feature type="domain" description="HAMP" evidence="16">
    <location>
        <begin position="202"/>
        <end position="254"/>
    </location>
</feature>
<dbReference type="SUPFAM" id="SSF158472">
    <property type="entry name" value="HAMP domain-like"/>
    <property type="match status" value="1"/>
</dbReference>
<dbReference type="PANTHER" id="PTHR45528:SF1">
    <property type="entry name" value="SENSOR HISTIDINE KINASE CPXA"/>
    <property type="match status" value="1"/>
</dbReference>
<comment type="caution">
    <text evidence="17">The sequence shown here is derived from an EMBL/GenBank/DDBJ whole genome shotgun (WGS) entry which is preliminary data.</text>
</comment>
<dbReference type="GO" id="GO:0016301">
    <property type="term" value="F:kinase activity"/>
    <property type="evidence" value="ECO:0007669"/>
    <property type="project" value="UniProtKB-KW"/>
</dbReference>
<dbReference type="SMART" id="SM00387">
    <property type="entry name" value="HATPase_c"/>
    <property type="match status" value="1"/>
</dbReference>
<dbReference type="PANTHER" id="PTHR45528">
    <property type="entry name" value="SENSOR HISTIDINE KINASE CPXA"/>
    <property type="match status" value="1"/>
</dbReference>
<dbReference type="EMBL" id="JBHTBW010000004">
    <property type="protein sequence ID" value="MFC7439789.1"/>
    <property type="molecule type" value="Genomic_DNA"/>
</dbReference>
<reference evidence="18" key="1">
    <citation type="journal article" date="2019" name="Int. J. Syst. Evol. Microbiol.">
        <title>The Global Catalogue of Microorganisms (GCM) 10K type strain sequencing project: providing services to taxonomists for standard genome sequencing and annotation.</title>
        <authorList>
            <consortium name="The Broad Institute Genomics Platform"/>
            <consortium name="The Broad Institute Genome Sequencing Center for Infectious Disease"/>
            <person name="Wu L."/>
            <person name="Ma J."/>
        </authorList>
    </citation>
    <scope>NUCLEOTIDE SEQUENCE [LARGE SCALE GENOMIC DNA]</scope>
    <source>
        <strain evidence="18">CGMCC 1.12942</strain>
    </source>
</reference>
<keyword evidence="7 14" id="KW-0812">Transmembrane</keyword>
<dbReference type="InterPro" id="IPR050398">
    <property type="entry name" value="HssS/ArlS-like"/>
</dbReference>
<dbReference type="Gene3D" id="1.10.287.130">
    <property type="match status" value="1"/>
</dbReference>
<dbReference type="Gene3D" id="3.30.565.10">
    <property type="entry name" value="Histidine kinase-like ATPase, C-terminal domain"/>
    <property type="match status" value="1"/>
</dbReference>
<keyword evidence="5" id="KW-0597">Phosphoprotein</keyword>
<dbReference type="CDD" id="cd00075">
    <property type="entry name" value="HATPase"/>
    <property type="match status" value="1"/>
</dbReference>
<evidence type="ECO:0000259" key="15">
    <source>
        <dbReference type="PROSITE" id="PS50109"/>
    </source>
</evidence>
<feature type="domain" description="Histidine kinase" evidence="15">
    <location>
        <begin position="269"/>
        <end position="488"/>
    </location>
</feature>
<evidence type="ECO:0000256" key="11">
    <source>
        <dbReference type="ARBA" id="ARBA00022989"/>
    </source>
</evidence>
<name>A0ABW2RFM2_9BACL</name>
<evidence type="ECO:0000256" key="9">
    <source>
        <dbReference type="ARBA" id="ARBA00022777"/>
    </source>
</evidence>
<keyword evidence="8" id="KW-0547">Nucleotide-binding</keyword>
<dbReference type="CDD" id="cd00082">
    <property type="entry name" value="HisKA"/>
    <property type="match status" value="1"/>
</dbReference>
<feature type="transmembrane region" description="Helical" evidence="14">
    <location>
        <begin position="12"/>
        <end position="37"/>
    </location>
</feature>
<dbReference type="PROSITE" id="PS50885">
    <property type="entry name" value="HAMP"/>
    <property type="match status" value="1"/>
</dbReference>
<evidence type="ECO:0000256" key="10">
    <source>
        <dbReference type="ARBA" id="ARBA00022840"/>
    </source>
</evidence>
<dbReference type="InterPro" id="IPR036890">
    <property type="entry name" value="HATPase_C_sf"/>
</dbReference>
<evidence type="ECO:0000256" key="8">
    <source>
        <dbReference type="ARBA" id="ARBA00022741"/>
    </source>
</evidence>
<evidence type="ECO:0000256" key="6">
    <source>
        <dbReference type="ARBA" id="ARBA00022679"/>
    </source>
</evidence>
<evidence type="ECO:0000256" key="4">
    <source>
        <dbReference type="ARBA" id="ARBA00022475"/>
    </source>
</evidence>
<dbReference type="SMART" id="SM00388">
    <property type="entry name" value="HisKA"/>
    <property type="match status" value="1"/>
</dbReference>
<protein>
    <recommendedName>
        <fullName evidence="3">histidine kinase</fullName>
        <ecNumber evidence="3">2.7.13.3</ecNumber>
    </recommendedName>
</protein>
<dbReference type="PRINTS" id="PR00344">
    <property type="entry name" value="BCTRLSENSOR"/>
</dbReference>
<dbReference type="InterPro" id="IPR003594">
    <property type="entry name" value="HATPase_dom"/>
</dbReference>
<evidence type="ECO:0000256" key="5">
    <source>
        <dbReference type="ARBA" id="ARBA00022553"/>
    </source>
</evidence>
<gene>
    <name evidence="17" type="ORF">ACFQNG_01230</name>
</gene>